<dbReference type="AlphaFoldDB" id="B5E8G0"/>
<evidence type="ECO:0000313" key="1">
    <source>
        <dbReference type="EMBL" id="ACH37143.2"/>
    </source>
</evidence>
<evidence type="ECO:0000313" key="2">
    <source>
        <dbReference type="Proteomes" id="UP000008825"/>
    </source>
</evidence>
<dbReference type="InterPro" id="IPR025293">
    <property type="entry name" value="YfiR/HmsC-like"/>
</dbReference>
<dbReference type="Pfam" id="PF13689">
    <property type="entry name" value="DUF4154"/>
    <property type="match status" value="1"/>
</dbReference>
<dbReference type="STRING" id="404380.Gbem_0112"/>
<evidence type="ECO:0008006" key="3">
    <source>
        <dbReference type="Google" id="ProtNLM"/>
    </source>
</evidence>
<sequence length="190" mass="20783">MIRRHCPIPAAAGLRCLPILLALLFLHAFEPRAEGAQEYQVKAAMVVNLSKYIEWPAEAFPRTGAPLQICSVGRGPFSAALEQYQGKTVLGHPLSLRRLATGDEPSECNVLVVSGIEKRYLAGVLDLARRRGVLTVGDIPDFARFGGVIGLVENDGRVRFEINLKAAQQSRVKISSQLLKLAKLIREGDQ</sequence>
<dbReference type="KEGG" id="gbm:Gbem_0112"/>
<dbReference type="HOGENOM" id="CLU_093136_1_2_7"/>
<accession>B5E8G0</accession>
<name>B5E8G0_CITBB</name>
<dbReference type="eggNOG" id="ENOG5032YBM">
    <property type="taxonomic scope" value="Bacteria"/>
</dbReference>
<gene>
    <name evidence="1" type="ordered locus">Gbem_0112</name>
</gene>
<protein>
    <recommendedName>
        <fullName evidence="3">YfiR family protein</fullName>
    </recommendedName>
</protein>
<dbReference type="Proteomes" id="UP000008825">
    <property type="component" value="Chromosome"/>
</dbReference>
<proteinExistence type="predicted"/>
<reference evidence="1 2" key="1">
    <citation type="submission" date="2008-07" db="EMBL/GenBank/DDBJ databases">
        <title>Complete sequence of Geobacter bemidjiensis BEM.</title>
        <authorList>
            <consortium name="US DOE Joint Genome Institute"/>
            <person name="Lucas S."/>
            <person name="Copeland A."/>
            <person name="Lapidus A."/>
            <person name="Glavina del Rio T."/>
            <person name="Dalin E."/>
            <person name="Tice H."/>
            <person name="Bruce D."/>
            <person name="Goodwin L."/>
            <person name="Pitluck S."/>
            <person name="Kiss H."/>
            <person name="Brettin T."/>
            <person name="Detter J.C."/>
            <person name="Han C."/>
            <person name="Kuske C.R."/>
            <person name="Schmutz J."/>
            <person name="Larimer F."/>
            <person name="Land M."/>
            <person name="Hauser L."/>
            <person name="Kyrpides N."/>
            <person name="Lykidis A."/>
            <person name="Lovley D."/>
            <person name="Richardson P."/>
        </authorList>
    </citation>
    <scope>NUCLEOTIDE SEQUENCE [LARGE SCALE GENOMIC DNA]</scope>
    <source>
        <strain evidence="2">ATCC BAA-1014 / DSM 16622 / JCM 12645 / Bem</strain>
    </source>
</reference>
<dbReference type="EMBL" id="CP001124">
    <property type="protein sequence ID" value="ACH37143.2"/>
    <property type="molecule type" value="Genomic_DNA"/>
</dbReference>
<reference evidence="1 2" key="2">
    <citation type="journal article" date="2010" name="BMC Genomics">
        <title>The genome of Geobacter bemidjiensis, exemplar for the subsurface clade of Geobacter species that predominate in Fe(III)-reducing subsurface environments.</title>
        <authorList>
            <person name="Aklujkar M."/>
            <person name="Young N.D."/>
            <person name="Holmes D."/>
            <person name="Chavan M."/>
            <person name="Risso C."/>
            <person name="Kiss H.E."/>
            <person name="Han C.S."/>
            <person name="Land M.L."/>
            <person name="Lovley D.R."/>
        </authorList>
    </citation>
    <scope>NUCLEOTIDE SEQUENCE [LARGE SCALE GENOMIC DNA]</scope>
    <source>
        <strain evidence="2">ATCC BAA-1014 / DSM 16622 / JCM 12645 / Bem</strain>
    </source>
</reference>
<keyword evidence="2" id="KW-1185">Reference proteome</keyword>
<organism evidence="1 2">
    <name type="scientific">Citrifermentans bemidjiense (strain ATCC BAA-1014 / DSM 16622 / JCM 12645 / Bem)</name>
    <name type="common">Geobacter bemidjiensis</name>
    <dbReference type="NCBI Taxonomy" id="404380"/>
    <lineage>
        <taxon>Bacteria</taxon>
        <taxon>Pseudomonadati</taxon>
        <taxon>Thermodesulfobacteriota</taxon>
        <taxon>Desulfuromonadia</taxon>
        <taxon>Geobacterales</taxon>
        <taxon>Geobacteraceae</taxon>
        <taxon>Citrifermentans</taxon>
    </lineage>
</organism>